<name>A0A2H0V8H7_9BACT</name>
<sequence>MQQFTVPQFIDVENKIIGPMTVRQFMIFLAAAIIVGISYRLFDFSLFLTIAIVVLSLAATFGFVKINSQFFHLFLLNVIKTLRRPGTRVWNHTAVDTKTPDAPNIVSPPVVSPVKLYKKSRLAELSLIVDTKGRYQGE</sequence>
<dbReference type="InterPro" id="IPR024414">
    <property type="entry name" value="Uncharacterised_PrgI"/>
</dbReference>
<reference evidence="3" key="1">
    <citation type="submission" date="2017-09" db="EMBL/GenBank/DDBJ databases">
        <title>Depth-based differentiation of microbial function through sediment-hosted aquifers and enrichment of novel symbionts in the deep terrestrial subsurface.</title>
        <authorList>
            <person name="Probst A.J."/>
            <person name="Ladd B."/>
            <person name="Jarett J.K."/>
            <person name="Geller-Mcgrath D.E."/>
            <person name="Sieber C.M.K."/>
            <person name="Emerson J.B."/>
            <person name="Anantharaman K."/>
            <person name="Thomas B.C."/>
            <person name="Malmstrom R."/>
            <person name="Stieglmeier M."/>
            <person name="Klingl A."/>
            <person name="Woyke T."/>
            <person name="Ryan C.M."/>
            <person name="Banfield J.F."/>
        </authorList>
    </citation>
    <scope>NUCLEOTIDE SEQUENCE [LARGE SCALE GENOMIC DNA]</scope>
</reference>
<dbReference type="Proteomes" id="UP000229972">
    <property type="component" value="Unassembled WGS sequence"/>
</dbReference>
<dbReference type="Pfam" id="PF12666">
    <property type="entry name" value="PrgI"/>
    <property type="match status" value="1"/>
</dbReference>
<organism evidence="2 3">
    <name type="scientific">Candidatus Falkowbacteria bacterium CG10_big_fil_rev_8_21_14_0_10_37_18</name>
    <dbReference type="NCBI Taxonomy" id="1974562"/>
    <lineage>
        <taxon>Bacteria</taxon>
        <taxon>Candidatus Falkowiibacteriota</taxon>
    </lineage>
</organism>
<keyword evidence="1" id="KW-0812">Transmembrane</keyword>
<dbReference type="AlphaFoldDB" id="A0A2H0V8H7"/>
<keyword evidence="1" id="KW-1133">Transmembrane helix</keyword>
<evidence type="ECO:0000313" key="2">
    <source>
        <dbReference type="EMBL" id="PIR95378.1"/>
    </source>
</evidence>
<feature type="transmembrane region" description="Helical" evidence="1">
    <location>
        <begin position="45"/>
        <end position="64"/>
    </location>
</feature>
<evidence type="ECO:0008006" key="4">
    <source>
        <dbReference type="Google" id="ProtNLM"/>
    </source>
</evidence>
<comment type="caution">
    <text evidence="2">The sequence shown here is derived from an EMBL/GenBank/DDBJ whole genome shotgun (WGS) entry which is preliminary data.</text>
</comment>
<evidence type="ECO:0000313" key="3">
    <source>
        <dbReference type="Proteomes" id="UP000229972"/>
    </source>
</evidence>
<accession>A0A2H0V8H7</accession>
<proteinExistence type="predicted"/>
<keyword evidence="1" id="KW-0472">Membrane</keyword>
<dbReference type="EMBL" id="PFAL01000025">
    <property type="protein sequence ID" value="PIR95378.1"/>
    <property type="molecule type" value="Genomic_DNA"/>
</dbReference>
<gene>
    <name evidence="2" type="ORF">COT93_02700</name>
</gene>
<feature type="transmembrane region" description="Helical" evidence="1">
    <location>
        <begin position="21"/>
        <end position="39"/>
    </location>
</feature>
<evidence type="ECO:0000256" key="1">
    <source>
        <dbReference type="SAM" id="Phobius"/>
    </source>
</evidence>
<protein>
    <recommendedName>
        <fullName evidence="4">PrgI family protein</fullName>
    </recommendedName>
</protein>